<keyword evidence="3" id="KW-0539">Nucleus</keyword>
<dbReference type="GO" id="GO:0003712">
    <property type="term" value="F:transcription coregulator activity"/>
    <property type="evidence" value="ECO:0007669"/>
    <property type="project" value="TreeGrafter"/>
</dbReference>
<dbReference type="EMBL" id="UXUI01009422">
    <property type="protein sequence ID" value="VDD93681.1"/>
    <property type="molecule type" value="Genomic_DNA"/>
</dbReference>
<dbReference type="InterPro" id="IPR024132">
    <property type="entry name" value="Akirin"/>
</dbReference>
<name>A0A0N4VE86_ENTVE</name>
<protein>
    <submittedName>
        <fullName evidence="7">Akirin</fullName>
    </submittedName>
</protein>
<sequence length="140" mass="15816">MACGVALKRPYDYEAYISPDDGSDAKRRCTNTGCSPFRPYLGTLAASLPNASNLSTPSKFASGVASHVQLSPGQLQSYLKAEVQLVCERLLKQQEIRIRFEYESKLNKLLEEQHDQFVQFTREQEKQHSSSNAEELSYYS</sequence>
<evidence type="ECO:0000313" key="7">
    <source>
        <dbReference type="WBParaSite" id="EVEC_0000898901-mRNA-1"/>
    </source>
</evidence>
<evidence type="ECO:0000256" key="1">
    <source>
        <dbReference type="ARBA" id="ARBA00004123"/>
    </source>
</evidence>
<reference evidence="5 6" key="2">
    <citation type="submission" date="2018-10" db="EMBL/GenBank/DDBJ databases">
        <authorList>
            <consortium name="Pathogen Informatics"/>
        </authorList>
    </citation>
    <scope>NUCLEOTIDE SEQUENCE [LARGE SCALE GENOMIC DNA]</scope>
</reference>
<dbReference type="GO" id="GO:0005634">
    <property type="term" value="C:nucleus"/>
    <property type="evidence" value="ECO:0007669"/>
    <property type="project" value="UniProtKB-SubCell"/>
</dbReference>
<dbReference type="OrthoDB" id="10039914at2759"/>
<evidence type="ECO:0000256" key="2">
    <source>
        <dbReference type="ARBA" id="ARBA00005625"/>
    </source>
</evidence>
<dbReference type="Proteomes" id="UP000274131">
    <property type="component" value="Unassembled WGS sequence"/>
</dbReference>
<dbReference type="WBParaSite" id="EVEC_0000898901-mRNA-1">
    <property type="protein sequence ID" value="EVEC_0000898901-mRNA-1"/>
    <property type="gene ID" value="EVEC_0000898901"/>
</dbReference>
<feature type="region of interest" description="Disordered" evidence="4">
    <location>
        <begin position="120"/>
        <end position="140"/>
    </location>
</feature>
<comment type="similarity">
    <text evidence="2">Belongs to the akirin family.</text>
</comment>
<dbReference type="PANTHER" id="PTHR13293:SF6">
    <property type="entry name" value="AKIRIN-RELATED"/>
    <property type="match status" value="1"/>
</dbReference>
<dbReference type="GO" id="GO:0000785">
    <property type="term" value="C:chromatin"/>
    <property type="evidence" value="ECO:0007669"/>
    <property type="project" value="TreeGrafter"/>
</dbReference>
<evidence type="ECO:0000256" key="3">
    <source>
        <dbReference type="ARBA" id="ARBA00023242"/>
    </source>
</evidence>
<evidence type="ECO:0000313" key="6">
    <source>
        <dbReference type="Proteomes" id="UP000274131"/>
    </source>
</evidence>
<comment type="subcellular location">
    <subcellularLocation>
        <location evidence="1">Nucleus</location>
    </subcellularLocation>
</comment>
<dbReference type="GO" id="GO:0045089">
    <property type="term" value="P:positive regulation of innate immune response"/>
    <property type="evidence" value="ECO:0007669"/>
    <property type="project" value="TreeGrafter"/>
</dbReference>
<dbReference type="STRING" id="51028.A0A0N4VE86"/>
<dbReference type="AlphaFoldDB" id="A0A0N4VE86"/>
<dbReference type="PANTHER" id="PTHR13293">
    <property type="entry name" value="AKIRIN-RELATED"/>
    <property type="match status" value="1"/>
</dbReference>
<organism evidence="7">
    <name type="scientific">Enterobius vermicularis</name>
    <name type="common">Human pinworm</name>
    <dbReference type="NCBI Taxonomy" id="51028"/>
    <lineage>
        <taxon>Eukaryota</taxon>
        <taxon>Metazoa</taxon>
        <taxon>Ecdysozoa</taxon>
        <taxon>Nematoda</taxon>
        <taxon>Chromadorea</taxon>
        <taxon>Rhabditida</taxon>
        <taxon>Spirurina</taxon>
        <taxon>Oxyuridomorpha</taxon>
        <taxon>Oxyuroidea</taxon>
        <taxon>Oxyuridae</taxon>
        <taxon>Enterobius</taxon>
    </lineage>
</organism>
<dbReference type="GO" id="GO:0045944">
    <property type="term" value="P:positive regulation of transcription by RNA polymerase II"/>
    <property type="evidence" value="ECO:0007669"/>
    <property type="project" value="TreeGrafter"/>
</dbReference>
<evidence type="ECO:0000256" key="4">
    <source>
        <dbReference type="SAM" id="MobiDB-lite"/>
    </source>
</evidence>
<keyword evidence="6" id="KW-1185">Reference proteome</keyword>
<proteinExistence type="inferred from homology"/>
<accession>A0A0N4VE86</accession>
<feature type="compositionally biased region" description="Polar residues" evidence="4">
    <location>
        <begin position="129"/>
        <end position="140"/>
    </location>
</feature>
<evidence type="ECO:0000313" key="5">
    <source>
        <dbReference type="EMBL" id="VDD93681.1"/>
    </source>
</evidence>
<gene>
    <name evidence="5" type="ORF">EVEC_LOCUS8432</name>
</gene>
<reference evidence="7" key="1">
    <citation type="submission" date="2017-02" db="UniProtKB">
        <authorList>
            <consortium name="WormBaseParasite"/>
        </authorList>
    </citation>
    <scope>IDENTIFICATION</scope>
</reference>